<dbReference type="RefSeq" id="WP_044219121.1">
    <property type="nucleotide sequence ID" value="NZ_JRYR02000001.1"/>
</dbReference>
<dbReference type="Proteomes" id="UP000179797">
    <property type="component" value="Unassembled WGS sequence"/>
</dbReference>
<comment type="caution">
    <text evidence="1">The sequence shown here is derived from an EMBL/GenBank/DDBJ whole genome shotgun (WGS) entry which is preliminary data.</text>
</comment>
<dbReference type="EMBL" id="JRYR02000001">
    <property type="protein sequence ID" value="OHX65892.1"/>
    <property type="molecule type" value="Genomic_DNA"/>
</dbReference>
<organism evidence="1 2">
    <name type="scientific">Flammeovirga pacifica</name>
    <dbReference type="NCBI Taxonomy" id="915059"/>
    <lineage>
        <taxon>Bacteria</taxon>
        <taxon>Pseudomonadati</taxon>
        <taxon>Bacteroidota</taxon>
        <taxon>Cytophagia</taxon>
        <taxon>Cytophagales</taxon>
        <taxon>Flammeovirgaceae</taxon>
        <taxon>Flammeovirga</taxon>
    </lineage>
</organism>
<dbReference type="AlphaFoldDB" id="A0A1S1YY08"/>
<evidence type="ECO:0000313" key="2">
    <source>
        <dbReference type="Proteomes" id="UP000179797"/>
    </source>
</evidence>
<keyword evidence="2" id="KW-1185">Reference proteome</keyword>
<proteinExistence type="predicted"/>
<gene>
    <name evidence="1" type="ORF">NH26_05755</name>
</gene>
<dbReference type="OrthoDB" id="980168at2"/>
<accession>A0A1S1YY08</accession>
<sequence length="128" mass="15072">MIYEIKNNDQYVVLEVNGEPDVEIMIHALMDTKEFLNVMDQPILMVITDQLNKPFEIYEKHYIISSLDKIHLSKKTKIYIMTSLKSGDHHLIETFGKNRGWNIKTFKHLPHAEDMIQREISPSMTKKI</sequence>
<reference evidence="1 2" key="1">
    <citation type="journal article" date="2012" name="Int. J. Syst. Evol. Microbiol.">
        <title>Flammeovirga pacifica sp. nov., isolated from deep-sea sediment.</title>
        <authorList>
            <person name="Xu H."/>
            <person name="Fu Y."/>
            <person name="Yang N."/>
            <person name="Ding Z."/>
            <person name="Lai Q."/>
            <person name="Zeng R."/>
        </authorList>
    </citation>
    <scope>NUCLEOTIDE SEQUENCE [LARGE SCALE GENOMIC DNA]</scope>
    <source>
        <strain evidence="2">DSM 24597 / LMG 26175 / WPAGA1</strain>
    </source>
</reference>
<name>A0A1S1YY08_FLAPC</name>
<protein>
    <submittedName>
        <fullName evidence="1">Uncharacterized protein</fullName>
    </submittedName>
</protein>
<evidence type="ECO:0000313" key="1">
    <source>
        <dbReference type="EMBL" id="OHX65892.1"/>
    </source>
</evidence>